<accession>A0AB37H3H0</accession>
<reference evidence="1 2" key="1">
    <citation type="submission" date="2021-01" db="EMBL/GenBank/DDBJ databases">
        <title>FDA dAtabase for Regulatory Grade micrObial Sequences (FDA-ARGOS): Supporting development and validation of Infectious Disease Dx tests.</title>
        <authorList>
            <person name="Sproer C."/>
            <person name="Gronow S."/>
            <person name="Severitt S."/>
            <person name="Schroder I."/>
            <person name="Tallon L."/>
            <person name="Sadzewicz L."/>
            <person name="Zhao X."/>
            <person name="Boylan J."/>
            <person name="Ott S."/>
            <person name="Bowen H."/>
            <person name="Vavikolanu K."/>
            <person name="Mehta A."/>
            <person name="Aluvathingal J."/>
            <person name="Nadendla S."/>
            <person name="Lowell S."/>
            <person name="Myers T."/>
            <person name="Yan Y."/>
            <person name="Sichtig H."/>
        </authorList>
    </citation>
    <scope>NUCLEOTIDE SEQUENCE [LARGE SCALE GENOMIC DNA]</scope>
    <source>
        <strain evidence="1 2">FDAARGOS_1148</strain>
    </source>
</reference>
<keyword evidence="2" id="KW-1185">Reference proteome</keyword>
<dbReference type="Pfam" id="PF06116">
    <property type="entry name" value="RinB"/>
    <property type="match status" value="1"/>
</dbReference>
<dbReference type="AlphaFoldDB" id="A0AB37H3H0"/>
<dbReference type="EMBL" id="CP068073">
    <property type="protein sequence ID" value="QQS82949.1"/>
    <property type="molecule type" value="Genomic_DNA"/>
</dbReference>
<dbReference type="InterPro" id="IPR009300">
    <property type="entry name" value="Transcription_activator_RinB"/>
</dbReference>
<name>A0AB37H3H0_9STAP</name>
<dbReference type="RefSeq" id="WP_103163170.1">
    <property type="nucleotide sequence ID" value="NZ_CP015114.1"/>
</dbReference>
<evidence type="ECO:0000313" key="2">
    <source>
        <dbReference type="Proteomes" id="UP000595942"/>
    </source>
</evidence>
<sequence>MKNFKHTLIRNLLIIAAWELGKYLGEQLVIYTERNDDVDIPLDFNIDDHKHLNEVSG</sequence>
<protein>
    <submittedName>
        <fullName evidence="1">Transcriptional regulator</fullName>
    </submittedName>
</protein>
<dbReference type="Proteomes" id="UP000595942">
    <property type="component" value="Chromosome"/>
</dbReference>
<dbReference type="NCBIfam" id="NF047427">
    <property type="entry name" value="phage_activ_RinB"/>
    <property type="match status" value="1"/>
</dbReference>
<organism evidence="1 2">
    <name type="scientific">Staphylococcus condimenti</name>
    <dbReference type="NCBI Taxonomy" id="70255"/>
    <lineage>
        <taxon>Bacteria</taxon>
        <taxon>Bacillati</taxon>
        <taxon>Bacillota</taxon>
        <taxon>Bacilli</taxon>
        <taxon>Bacillales</taxon>
        <taxon>Staphylococcaceae</taxon>
        <taxon>Staphylococcus</taxon>
    </lineage>
</organism>
<evidence type="ECO:0000313" key="1">
    <source>
        <dbReference type="EMBL" id="QQS82949.1"/>
    </source>
</evidence>
<dbReference type="GO" id="GO:0006355">
    <property type="term" value="P:regulation of DNA-templated transcription"/>
    <property type="evidence" value="ECO:0007669"/>
    <property type="project" value="InterPro"/>
</dbReference>
<dbReference type="GeneID" id="93727124"/>
<gene>
    <name evidence="1" type="ORF">I6J05_01125</name>
</gene>
<proteinExistence type="predicted"/>